<dbReference type="Proteomes" id="UP000492821">
    <property type="component" value="Unassembled WGS sequence"/>
</dbReference>
<evidence type="ECO:0000256" key="1">
    <source>
        <dbReference type="SAM" id="MobiDB-lite"/>
    </source>
</evidence>
<evidence type="ECO:0000256" key="2">
    <source>
        <dbReference type="SAM" id="Phobius"/>
    </source>
</evidence>
<keyword evidence="2" id="KW-0472">Membrane</keyword>
<feature type="transmembrane region" description="Helical" evidence="2">
    <location>
        <begin position="76"/>
        <end position="99"/>
    </location>
</feature>
<accession>A0A7E4VXJ9</accession>
<feature type="region of interest" description="Disordered" evidence="1">
    <location>
        <begin position="31"/>
        <end position="52"/>
    </location>
</feature>
<dbReference type="AlphaFoldDB" id="A0A7E4VXJ9"/>
<keyword evidence="2" id="KW-0812">Transmembrane</keyword>
<reference evidence="4" key="2">
    <citation type="submission" date="2020-10" db="UniProtKB">
        <authorList>
            <consortium name="WormBaseParasite"/>
        </authorList>
    </citation>
    <scope>IDENTIFICATION</scope>
</reference>
<evidence type="ECO:0000313" key="3">
    <source>
        <dbReference type="Proteomes" id="UP000492821"/>
    </source>
</evidence>
<dbReference type="WBParaSite" id="Pan_g480.t1">
    <property type="protein sequence ID" value="Pan_g480.t1"/>
    <property type="gene ID" value="Pan_g480"/>
</dbReference>
<name>A0A7E4VXJ9_PANRE</name>
<keyword evidence="3" id="KW-1185">Reference proteome</keyword>
<feature type="region of interest" description="Disordered" evidence="1">
    <location>
        <begin position="112"/>
        <end position="163"/>
    </location>
</feature>
<keyword evidence="2" id="KW-1133">Transmembrane helix</keyword>
<feature type="compositionally biased region" description="Polar residues" evidence="1">
    <location>
        <begin position="124"/>
        <end position="163"/>
    </location>
</feature>
<organism evidence="3 4">
    <name type="scientific">Panagrellus redivivus</name>
    <name type="common">Microworm</name>
    <dbReference type="NCBI Taxonomy" id="6233"/>
    <lineage>
        <taxon>Eukaryota</taxon>
        <taxon>Metazoa</taxon>
        <taxon>Ecdysozoa</taxon>
        <taxon>Nematoda</taxon>
        <taxon>Chromadorea</taxon>
        <taxon>Rhabditida</taxon>
        <taxon>Tylenchina</taxon>
        <taxon>Panagrolaimomorpha</taxon>
        <taxon>Panagrolaimoidea</taxon>
        <taxon>Panagrolaimidae</taxon>
        <taxon>Panagrellus</taxon>
    </lineage>
</organism>
<feature type="compositionally biased region" description="Basic and acidic residues" evidence="1">
    <location>
        <begin position="112"/>
        <end position="123"/>
    </location>
</feature>
<reference evidence="3" key="1">
    <citation type="journal article" date="2013" name="Genetics">
        <title>The draft genome and transcriptome of Panagrellus redivivus are shaped by the harsh demands of a free-living lifestyle.</title>
        <authorList>
            <person name="Srinivasan J."/>
            <person name="Dillman A.R."/>
            <person name="Macchietto M.G."/>
            <person name="Heikkinen L."/>
            <person name="Lakso M."/>
            <person name="Fracchia K.M."/>
            <person name="Antoshechkin I."/>
            <person name="Mortazavi A."/>
            <person name="Wong G."/>
            <person name="Sternberg P.W."/>
        </authorList>
    </citation>
    <scope>NUCLEOTIDE SEQUENCE [LARGE SCALE GENOMIC DNA]</scope>
    <source>
        <strain evidence="3">MT8872</strain>
    </source>
</reference>
<proteinExistence type="predicted"/>
<evidence type="ECO:0000313" key="4">
    <source>
        <dbReference type="WBParaSite" id="Pan_g480.t1"/>
    </source>
</evidence>
<protein>
    <submittedName>
        <fullName evidence="4">Uncharacterized protein</fullName>
    </submittedName>
</protein>
<feature type="compositionally biased region" description="Low complexity" evidence="1">
    <location>
        <begin position="31"/>
        <end position="49"/>
    </location>
</feature>
<sequence>MIDIEITSTNFPPNAEVNFPAEVSFLAPKATTTTTTTTTTEVPTSTVPEDVPEEAEEDVEESTAAVVKASTGTSTALVVLAIAVFAIISIIASAGGFIFSNRMKIKTWYSDRKNKGNSTKKDTGCSTGAEDQQDGNQSIKPTGTDQTTMSPSVHQKNCPTEAI</sequence>